<dbReference type="Proteomes" id="UP000323876">
    <property type="component" value="Unassembled WGS sequence"/>
</dbReference>
<proteinExistence type="predicted"/>
<protein>
    <submittedName>
        <fullName evidence="4">Helix-turn-helix domain-containing protein</fullName>
    </submittedName>
</protein>
<dbReference type="RefSeq" id="WP_150401738.1">
    <property type="nucleotide sequence ID" value="NZ_VXLC01000003.1"/>
</dbReference>
<dbReference type="PROSITE" id="PS51077">
    <property type="entry name" value="HTH_ICLR"/>
    <property type="match status" value="1"/>
</dbReference>
<feature type="domain" description="HTH iclR-type" evidence="3">
    <location>
        <begin position="15"/>
        <end position="77"/>
    </location>
</feature>
<dbReference type="InterPro" id="IPR029016">
    <property type="entry name" value="GAF-like_dom_sf"/>
</dbReference>
<evidence type="ECO:0000313" key="5">
    <source>
        <dbReference type="Proteomes" id="UP000323876"/>
    </source>
</evidence>
<dbReference type="GO" id="GO:0045892">
    <property type="term" value="P:negative regulation of DNA-templated transcription"/>
    <property type="evidence" value="ECO:0007669"/>
    <property type="project" value="TreeGrafter"/>
</dbReference>
<gene>
    <name evidence="4" type="ORF">F3087_11110</name>
</gene>
<dbReference type="Gene3D" id="1.10.10.10">
    <property type="entry name" value="Winged helix-like DNA-binding domain superfamily/Winged helix DNA-binding domain"/>
    <property type="match status" value="1"/>
</dbReference>
<name>A0A5N0EN97_9NOCA</name>
<dbReference type="Pfam" id="PF09339">
    <property type="entry name" value="HTH_IclR"/>
    <property type="match status" value="1"/>
</dbReference>
<keyword evidence="5" id="KW-1185">Reference proteome</keyword>
<accession>A0A5N0EN97</accession>
<dbReference type="InterPro" id="IPR036390">
    <property type="entry name" value="WH_DNA-bd_sf"/>
</dbReference>
<evidence type="ECO:0000256" key="1">
    <source>
        <dbReference type="ARBA" id="ARBA00023015"/>
    </source>
</evidence>
<keyword evidence="2" id="KW-0804">Transcription</keyword>
<dbReference type="SUPFAM" id="SSF55781">
    <property type="entry name" value="GAF domain-like"/>
    <property type="match status" value="1"/>
</dbReference>
<organism evidence="4 5">
    <name type="scientific">Nocardia colli</name>
    <dbReference type="NCBI Taxonomy" id="2545717"/>
    <lineage>
        <taxon>Bacteria</taxon>
        <taxon>Bacillati</taxon>
        <taxon>Actinomycetota</taxon>
        <taxon>Actinomycetes</taxon>
        <taxon>Mycobacteriales</taxon>
        <taxon>Nocardiaceae</taxon>
        <taxon>Nocardia</taxon>
    </lineage>
</organism>
<sequence>MDRNLSGSGFGGRQSSAVLNAFAVLEAVAAQGPGITAQQISSLLELPRATTYKTVNLLVQQEYLVRLPDLSGFALGVKVAELAQAPEPAIVTVRTPLPEAVSATVAELRRNLRGGVHLMGYQCSDEAGASVLVLDADPDVPVASPARLADPQASAAGRLLLADLRRDPATSNRGYAVHIDEIQPRAGCLAVPVRRSDGALLAGLSLATSTKRLDRPEPLVHRLRLVAGRLGDELEPIS</sequence>
<dbReference type="PANTHER" id="PTHR30136:SF24">
    <property type="entry name" value="HTH-TYPE TRANSCRIPTIONAL REPRESSOR ALLR"/>
    <property type="match status" value="1"/>
</dbReference>
<evidence type="ECO:0000313" key="4">
    <source>
        <dbReference type="EMBL" id="KAA8889465.1"/>
    </source>
</evidence>
<keyword evidence="1" id="KW-0805">Transcription regulation</keyword>
<dbReference type="InterPro" id="IPR005471">
    <property type="entry name" value="Tscrpt_reg_IclR_N"/>
</dbReference>
<dbReference type="PANTHER" id="PTHR30136">
    <property type="entry name" value="HELIX-TURN-HELIX TRANSCRIPTIONAL REGULATOR, ICLR FAMILY"/>
    <property type="match status" value="1"/>
</dbReference>
<dbReference type="SUPFAM" id="SSF46785">
    <property type="entry name" value="Winged helix' DNA-binding domain"/>
    <property type="match status" value="1"/>
</dbReference>
<dbReference type="Gene3D" id="3.30.450.40">
    <property type="match status" value="1"/>
</dbReference>
<dbReference type="AlphaFoldDB" id="A0A5N0EN97"/>
<dbReference type="OrthoDB" id="5242615at2"/>
<dbReference type="GO" id="GO:0003700">
    <property type="term" value="F:DNA-binding transcription factor activity"/>
    <property type="evidence" value="ECO:0007669"/>
    <property type="project" value="TreeGrafter"/>
</dbReference>
<dbReference type="EMBL" id="VXLC01000003">
    <property type="protein sequence ID" value="KAA8889465.1"/>
    <property type="molecule type" value="Genomic_DNA"/>
</dbReference>
<reference evidence="4 5" key="1">
    <citation type="submission" date="2019-09" db="EMBL/GenBank/DDBJ databases">
        <authorList>
            <person name="Wang X."/>
        </authorList>
    </citation>
    <scope>NUCLEOTIDE SEQUENCE [LARGE SCALE GENOMIC DNA]</scope>
    <source>
        <strain evidence="4 5">CICC 11023</strain>
    </source>
</reference>
<evidence type="ECO:0000256" key="2">
    <source>
        <dbReference type="ARBA" id="ARBA00023163"/>
    </source>
</evidence>
<comment type="caution">
    <text evidence="4">The sequence shown here is derived from an EMBL/GenBank/DDBJ whole genome shotgun (WGS) entry which is preliminary data.</text>
</comment>
<dbReference type="GO" id="GO:0003677">
    <property type="term" value="F:DNA binding"/>
    <property type="evidence" value="ECO:0007669"/>
    <property type="project" value="InterPro"/>
</dbReference>
<dbReference type="InterPro" id="IPR050707">
    <property type="entry name" value="HTH_MetabolicPath_Reg"/>
</dbReference>
<dbReference type="SMART" id="SM00346">
    <property type="entry name" value="HTH_ICLR"/>
    <property type="match status" value="1"/>
</dbReference>
<evidence type="ECO:0000259" key="3">
    <source>
        <dbReference type="PROSITE" id="PS51077"/>
    </source>
</evidence>
<dbReference type="InterPro" id="IPR036388">
    <property type="entry name" value="WH-like_DNA-bd_sf"/>
</dbReference>